<reference evidence="1" key="1">
    <citation type="submission" date="2022-08" db="EMBL/GenBank/DDBJ databases">
        <authorList>
            <consortium name="DOE Joint Genome Institute"/>
            <person name="Min B."/>
            <person name="Riley R."/>
            <person name="Sierra-Patev S."/>
            <person name="Naranjo-Ortiz M."/>
            <person name="Looney B."/>
            <person name="Konkel Z."/>
            <person name="Slot J.C."/>
            <person name="Sakamoto Y."/>
            <person name="Steenwyk J.L."/>
            <person name="Rokas A."/>
            <person name="Carro J."/>
            <person name="Camarero S."/>
            <person name="Ferreira P."/>
            <person name="Molpeceres G."/>
            <person name="Ruiz-Duenas F.J."/>
            <person name="Serrano A."/>
            <person name="Henrissat B."/>
            <person name="Drula E."/>
            <person name="Hughes K.W."/>
            <person name="Mata J.L."/>
            <person name="Ishikawa N.K."/>
            <person name="Vargas-Isla R."/>
            <person name="Ushijima S."/>
            <person name="Smith C.A."/>
            <person name="Ahrendt S."/>
            <person name="Andreopoulos W."/>
            <person name="He G."/>
            <person name="Labutti K."/>
            <person name="Lipzen A."/>
            <person name="Ng V."/>
            <person name="Sandor L."/>
            <person name="Barry K."/>
            <person name="Martinez A.T."/>
            <person name="Xiao Y."/>
            <person name="Gibbons J.G."/>
            <person name="Terashima K."/>
            <person name="Hibbett D.S."/>
            <person name="Grigoriev I.V."/>
        </authorList>
    </citation>
    <scope>NUCLEOTIDE SEQUENCE</scope>
    <source>
        <strain evidence="1">TFB9207</strain>
    </source>
</reference>
<evidence type="ECO:0000313" key="1">
    <source>
        <dbReference type="EMBL" id="KAJ3844027.1"/>
    </source>
</evidence>
<proteinExistence type="predicted"/>
<comment type="caution">
    <text evidence="1">The sequence shown here is derived from an EMBL/GenBank/DDBJ whole genome shotgun (WGS) entry which is preliminary data.</text>
</comment>
<protein>
    <submittedName>
        <fullName evidence="1">Uncharacterized protein</fullName>
    </submittedName>
</protein>
<evidence type="ECO:0000313" key="2">
    <source>
        <dbReference type="Proteomes" id="UP001163846"/>
    </source>
</evidence>
<name>A0AA38PJC5_9AGAR</name>
<sequence length="251" mass="28315">HQQLAFEMLQCAAIGPMGVDNVFFRAFCKGFRMQCHEQTIDLYSIVRSFCGGAEEFVQSAETSIIKSFDDLNLRMHVNLGGVSTQKLTEAFADSGPSFEGRTFEEIFREFLETTGTPCPQLLESIKERFSSKVDLDDIASPTFRMKLLCWSVTGAPRIMHEGEPLRVQLVEDDDSFYIPAGMQADRRHQYISLGTCSFKTCTRSLRIPASYLIKLLHTSYDPLSELSSAKVAVHHWLLVQMLDAVESYTMA</sequence>
<dbReference type="EMBL" id="MU805962">
    <property type="protein sequence ID" value="KAJ3844027.1"/>
    <property type="molecule type" value="Genomic_DNA"/>
</dbReference>
<dbReference type="AlphaFoldDB" id="A0AA38PJC5"/>
<organism evidence="1 2">
    <name type="scientific">Lentinula raphanica</name>
    <dbReference type="NCBI Taxonomy" id="153919"/>
    <lineage>
        <taxon>Eukaryota</taxon>
        <taxon>Fungi</taxon>
        <taxon>Dikarya</taxon>
        <taxon>Basidiomycota</taxon>
        <taxon>Agaricomycotina</taxon>
        <taxon>Agaricomycetes</taxon>
        <taxon>Agaricomycetidae</taxon>
        <taxon>Agaricales</taxon>
        <taxon>Marasmiineae</taxon>
        <taxon>Omphalotaceae</taxon>
        <taxon>Lentinula</taxon>
    </lineage>
</organism>
<gene>
    <name evidence="1" type="ORF">F5878DRAFT_526665</name>
</gene>
<feature type="non-terminal residue" evidence="1">
    <location>
        <position position="1"/>
    </location>
</feature>
<keyword evidence="2" id="KW-1185">Reference proteome</keyword>
<dbReference type="Proteomes" id="UP001163846">
    <property type="component" value="Unassembled WGS sequence"/>
</dbReference>
<accession>A0AA38PJC5</accession>